<dbReference type="InterPro" id="IPR016193">
    <property type="entry name" value="Cytidine_deaminase-like"/>
</dbReference>
<proteinExistence type="predicted"/>
<keyword evidence="1" id="KW-0812">Transmembrane</keyword>
<dbReference type="Proteomes" id="UP000655410">
    <property type="component" value="Unassembled WGS sequence"/>
</dbReference>
<organism evidence="3 4">
    <name type="scientific">Nocardioides phosphati</name>
    <dbReference type="NCBI Taxonomy" id="1867775"/>
    <lineage>
        <taxon>Bacteria</taxon>
        <taxon>Bacillati</taxon>
        <taxon>Actinomycetota</taxon>
        <taxon>Actinomycetes</taxon>
        <taxon>Propionibacteriales</taxon>
        <taxon>Nocardioidaceae</taxon>
        <taxon>Nocardioides</taxon>
    </lineage>
</organism>
<dbReference type="SUPFAM" id="SSF53927">
    <property type="entry name" value="Cytidine deaminase-like"/>
    <property type="match status" value="1"/>
</dbReference>
<gene>
    <name evidence="3" type="ORF">GCM10011584_11410</name>
</gene>
<reference evidence="4" key="1">
    <citation type="journal article" date="2019" name="Int. J. Syst. Evol. Microbiol.">
        <title>The Global Catalogue of Microorganisms (GCM) 10K type strain sequencing project: providing services to taxonomists for standard genome sequencing and annotation.</title>
        <authorList>
            <consortium name="The Broad Institute Genomics Platform"/>
            <consortium name="The Broad Institute Genome Sequencing Center for Infectious Disease"/>
            <person name="Wu L."/>
            <person name="Ma J."/>
        </authorList>
    </citation>
    <scope>NUCLEOTIDE SEQUENCE [LARGE SCALE GENOMIC DNA]</scope>
    <source>
        <strain evidence="4">CGMCC 4.7371</strain>
    </source>
</reference>
<feature type="domain" description="TadE-like" evidence="2">
    <location>
        <begin position="17"/>
        <end position="59"/>
    </location>
</feature>
<keyword evidence="1" id="KW-1133">Transmembrane helix</keyword>
<evidence type="ECO:0000259" key="2">
    <source>
        <dbReference type="Pfam" id="PF07811"/>
    </source>
</evidence>
<keyword evidence="1" id="KW-0472">Membrane</keyword>
<comment type="caution">
    <text evidence="3">The sequence shown here is derived from an EMBL/GenBank/DDBJ whole genome shotgun (WGS) entry which is preliminary data.</text>
</comment>
<accession>A0ABQ2N929</accession>
<evidence type="ECO:0000313" key="3">
    <source>
        <dbReference type="EMBL" id="GGO87251.1"/>
    </source>
</evidence>
<evidence type="ECO:0000256" key="1">
    <source>
        <dbReference type="SAM" id="Phobius"/>
    </source>
</evidence>
<feature type="transmembrane region" description="Helical" evidence="1">
    <location>
        <begin position="20"/>
        <end position="45"/>
    </location>
</feature>
<dbReference type="InterPro" id="IPR012495">
    <property type="entry name" value="TadE-like_dom"/>
</dbReference>
<dbReference type="Pfam" id="PF07811">
    <property type="entry name" value="TadE"/>
    <property type="match status" value="1"/>
</dbReference>
<evidence type="ECO:0000313" key="4">
    <source>
        <dbReference type="Proteomes" id="UP000655410"/>
    </source>
</evidence>
<dbReference type="EMBL" id="BMNI01000002">
    <property type="protein sequence ID" value="GGO87251.1"/>
    <property type="molecule type" value="Genomic_DNA"/>
</dbReference>
<keyword evidence="4" id="KW-1185">Reference proteome</keyword>
<sequence length="147" mass="15152">MVQTYRRFVALGRNEEGAAAVELALVLPILVTLLFAITDFAIVFGQTLALNSAAREAARQGAVPGQTCAEVTAIGKASATSIAMTGAAVTATVTPCPAGDVCLGSTPGQAVAVTLRYTHTWPIPLLVPGVPSTYSISGHGEFRCEYS</sequence>
<name>A0ABQ2N929_9ACTN</name>
<protein>
    <recommendedName>
        <fullName evidence="2">TadE-like domain-containing protein</fullName>
    </recommendedName>
</protein>